<evidence type="ECO:0000313" key="1">
    <source>
        <dbReference type="EMBL" id="MEH2558062.1"/>
    </source>
</evidence>
<evidence type="ECO:0000313" key="2">
    <source>
        <dbReference type="Proteomes" id="UP001364224"/>
    </source>
</evidence>
<comment type="caution">
    <text evidence="1">The sequence shown here is derived from an EMBL/GenBank/DDBJ whole genome shotgun (WGS) entry which is preliminary data.</text>
</comment>
<keyword evidence="2" id="KW-1185">Reference proteome</keyword>
<dbReference type="Proteomes" id="UP001364224">
    <property type="component" value="Unassembled WGS sequence"/>
</dbReference>
<protein>
    <submittedName>
        <fullName evidence="1">Uncharacterized protein</fullName>
    </submittedName>
</protein>
<sequence length="220" mass="24743">MTGRITRFGPGIWNERQLSEMKHPFRVIRDLVAAKKSSHVRYAAEDGSRFRALAATYMHGGLITNDGISCSPLFYCFSQGPGWVPHDRERSRRSKILERKNPYKARAFCAVGTLITVWLQVRVLPGPPAFYGSASHPAIINGKDSRKADVVRGPNQNIENNPMQSSNGRWHGCLQSRENILTRRANQGHYSMIAQFEKRPWACPTTGSSARLQAKILTHN</sequence>
<reference evidence="1 2" key="1">
    <citation type="submission" date="2024-02" db="EMBL/GenBank/DDBJ databases">
        <title>Adaptive strategies in a cosmopolitan and abundant soil bacterium.</title>
        <authorList>
            <person name="Carini P."/>
        </authorList>
    </citation>
    <scope>NUCLEOTIDE SEQUENCE [LARGE SCALE GENOMIC DNA]</scope>
    <source>
        <strain evidence="1 2">AZCC 1608</strain>
    </source>
</reference>
<proteinExistence type="predicted"/>
<dbReference type="EMBL" id="JAZHRV010000001">
    <property type="protein sequence ID" value="MEH2558062.1"/>
    <property type="molecule type" value="Genomic_DNA"/>
</dbReference>
<name>A0ABU8BHN0_9BRAD</name>
<gene>
    <name evidence="1" type="ORF">V1286_005591</name>
</gene>
<accession>A0ABU8BHN0</accession>
<organism evidence="1 2">
    <name type="scientific">Bradyrhizobium algeriense</name>
    <dbReference type="NCBI Taxonomy" id="634784"/>
    <lineage>
        <taxon>Bacteria</taxon>
        <taxon>Pseudomonadati</taxon>
        <taxon>Pseudomonadota</taxon>
        <taxon>Alphaproteobacteria</taxon>
        <taxon>Hyphomicrobiales</taxon>
        <taxon>Nitrobacteraceae</taxon>
        <taxon>Bradyrhizobium</taxon>
    </lineage>
</organism>